<reference evidence="1 2" key="1">
    <citation type="submission" date="2019-07" db="EMBL/GenBank/DDBJ databases">
        <authorList>
            <person name="Hibberd C M."/>
            <person name="Gehrig L. J."/>
            <person name="Chang H.-W."/>
            <person name="Venkatesh S."/>
        </authorList>
    </citation>
    <scope>NUCLEOTIDE SEQUENCE [LARGE SCALE GENOMIC DNA]</scope>
    <source>
        <strain evidence="1">Ruminococcus_obeum_SSTS_Bg7063</strain>
    </source>
</reference>
<dbReference type="PANTHER" id="PTHR41244:SF1">
    <property type="entry name" value="GLYCOSYLTRANSFERASE"/>
    <property type="match status" value="1"/>
</dbReference>
<name>A0A564UKU7_9FIRM</name>
<protein>
    <recommendedName>
        <fullName evidence="3">Glycosyl transferase</fullName>
    </recommendedName>
</protein>
<dbReference type="EMBL" id="CABHNB010000043">
    <property type="protein sequence ID" value="VUX20061.1"/>
    <property type="molecule type" value="Genomic_DNA"/>
</dbReference>
<accession>A0A564UKU7</accession>
<dbReference type="InterPro" id="IPR032719">
    <property type="entry name" value="WbsX"/>
</dbReference>
<gene>
    <name evidence="1" type="ORF">ROSSTS7063_03064</name>
</gene>
<evidence type="ECO:0000313" key="2">
    <source>
        <dbReference type="Proteomes" id="UP000409147"/>
    </source>
</evidence>
<dbReference type="CDD" id="cd11579">
    <property type="entry name" value="Glyco_tran_WbsX"/>
    <property type="match status" value="1"/>
</dbReference>
<evidence type="ECO:0000313" key="1">
    <source>
        <dbReference type="EMBL" id="VUX20061.1"/>
    </source>
</evidence>
<evidence type="ECO:0008006" key="3">
    <source>
        <dbReference type="Google" id="ProtNLM"/>
    </source>
</evidence>
<proteinExistence type="predicted"/>
<sequence>MSKVKVFAMYLPQYHETEVNNKFWGKGFTDWVSVKKAVSLFEGHEQPRVPMNNYYYDLSKVESIRWQAEIAKKYGVDGWGIYHYWFNSNDRTLTKPAEILLNNKDIDMPFFFAWDNASWKRTWSKIQGNDWAPNADSKVERKGPEVLIEYRVGSEKDWRIHFDYLLPYFKDTRYVKHDNKILFLIYNFSSEILRMVEYWDGLAKKNGFAGMECVFSYNPMHGIPKSAYKFRYEPLYSGWGGFWDRAKRLVFRNIVQKDIKLFSYDKVWKNLIRNAKNCHDNRMYYGAFVNYDDSPRRGKKGKAIVDGNPALFEKYLKQLLAICEKKRKPFVFLTAWNEWGEGAYLEPDQIQQFNYLEALKRAKKG</sequence>
<organism evidence="1 2">
    <name type="scientific">Blautia obeum</name>
    <dbReference type="NCBI Taxonomy" id="40520"/>
    <lineage>
        <taxon>Bacteria</taxon>
        <taxon>Bacillati</taxon>
        <taxon>Bacillota</taxon>
        <taxon>Clostridia</taxon>
        <taxon>Lachnospirales</taxon>
        <taxon>Lachnospiraceae</taxon>
        <taxon>Blautia</taxon>
    </lineage>
</organism>
<dbReference type="AlphaFoldDB" id="A0A564UKU7"/>
<dbReference type="PANTHER" id="PTHR41244">
    <property type="entry name" value="RHAMNAN SYNTHESIS F"/>
    <property type="match status" value="1"/>
</dbReference>
<dbReference type="Pfam" id="PF14307">
    <property type="entry name" value="Glyco_tran_WbsX"/>
    <property type="match status" value="1"/>
</dbReference>
<dbReference type="Gene3D" id="3.20.20.80">
    <property type="entry name" value="Glycosidases"/>
    <property type="match status" value="1"/>
</dbReference>
<keyword evidence="2" id="KW-1185">Reference proteome</keyword>
<dbReference type="Proteomes" id="UP000409147">
    <property type="component" value="Unassembled WGS sequence"/>
</dbReference>
<dbReference type="RefSeq" id="WP_144369682.1">
    <property type="nucleotide sequence ID" value="NZ_CABHNB010000043.1"/>
</dbReference>